<feature type="compositionally biased region" description="Basic and acidic residues" evidence="1">
    <location>
        <begin position="263"/>
        <end position="272"/>
    </location>
</feature>
<sequence length="399" mass="44456">MSFITAQQTKLDLELIPKENIIDIVKCNGIIPHGLKPREPTFQGVLDALDLIPCYSSFPITVDVPKVYMHQFWNFVLEMKESKAYKTYLGYASGVVPPNTDRKFKKASPSKKDSSLVLVDDEPPKKGKRVKRSAKKSTTTLNTCIIINEDPVDTQSKRKEKVDVAHGKGIELLSEVALAEKAQMKEVRKKEFDGISWTHPSGSGMIVETPPSVEKTKSSVTSVGTSDKLGVPNVTKDDSTESELESWGNDEDNINDENEGNDEENKSGDDKTPSNSEKGLNSEQDTDRKDEFANTLPNTDDEEDANLKSKNDDKSEGDKDRGMDDTTNQFNDDVQDKEADVEMTDAQQEKENLEITQEQVVEDAHVTILTVAKETKVPDASFSHSSDLASNYKFFRYSS</sequence>
<organism evidence="2">
    <name type="scientific">Tanacetum cinerariifolium</name>
    <name type="common">Dalmatian daisy</name>
    <name type="synonym">Chrysanthemum cinerariifolium</name>
    <dbReference type="NCBI Taxonomy" id="118510"/>
    <lineage>
        <taxon>Eukaryota</taxon>
        <taxon>Viridiplantae</taxon>
        <taxon>Streptophyta</taxon>
        <taxon>Embryophyta</taxon>
        <taxon>Tracheophyta</taxon>
        <taxon>Spermatophyta</taxon>
        <taxon>Magnoliopsida</taxon>
        <taxon>eudicotyledons</taxon>
        <taxon>Gunneridae</taxon>
        <taxon>Pentapetalae</taxon>
        <taxon>asterids</taxon>
        <taxon>campanulids</taxon>
        <taxon>Asterales</taxon>
        <taxon>Asteraceae</taxon>
        <taxon>Asteroideae</taxon>
        <taxon>Anthemideae</taxon>
        <taxon>Anthemidinae</taxon>
        <taxon>Tanacetum</taxon>
    </lineage>
</organism>
<feature type="region of interest" description="Disordered" evidence="1">
    <location>
        <begin position="194"/>
        <end position="356"/>
    </location>
</feature>
<dbReference type="AlphaFoldDB" id="A0A699K1H4"/>
<comment type="caution">
    <text evidence="2">The sequence shown here is derived from an EMBL/GenBank/DDBJ whole genome shotgun (WGS) entry which is preliminary data.</text>
</comment>
<name>A0A699K1H4_TANCI</name>
<gene>
    <name evidence="2" type="ORF">Tci_639165</name>
</gene>
<evidence type="ECO:0000313" key="2">
    <source>
        <dbReference type="EMBL" id="GFA67193.1"/>
    </source>
</evidence>
<feature type="compositionally biased region" description="Basic and acidic residues" evidence="1">
    <location>
        <begin position="305"/>
        <end position="324"/>
    </location>
</feature>
<protein>
    <submittedName>
        <fullName evidence="2">Uncharacterized protein</fullName>
    </submittedName>
</protein>
<proteinExistence type="predicted"/>
<accession>A0A699K1H4</accession>
<feature type="region of interest" description="Disordered" evidence="1">
    <location>
        <begin position="100"/>
        <end position="135"/>
    </location>
</feature>
<reference evidence="2" key="1">
    <citation type="journal article" date="2019" name="Sci. Rep.">
        <title>Draft genome of Tanacetum cinerariifolium, the natural source of mosquito coil.</title>
        <authorList>
            <person name="Yamashiro T."/>
            <person name="Shiraishi A."/>
            <person name="Satake H."/>
            <person name="Nakayama K."/>
        </authorList>
    </citation>
    <scope>NUCLEOTIDE SEQUENCE</scope>
</reference>
<feature type="compositionally biased region" description="Acidic residues" evidence="1">
    <location>
        <begin position="240"/>
        <end position="262"/>
    </location>
</feature>
<dbReference type="EMBL" id="BKCJ010466129">
    <property type="protein sequence ID" value="GFA67193.1"/>
    <property type="molecule type" value="Genomic_DNA"/>
</dbReference>
<feature type="compositionally biased region" description="Basic residues" evidence="1">
    <location>
        <begin position="126"/>
        <end position="135"/>
    </location>
</feature>
<feature type="compositionally biased region" description="Polar residues" evidence="1">
    <location>
        <begin position="273"/>
        <end position="283"/>
    </location>
</feature>
<feature type="compositionally biased region" description="Low complexity" evidence="1">
    <location>
        <begin position="218"/>
        <end position="228"/>
    </location>
</feature>
<evidence type="ECO:0000256" key="1">
    <source>
        <dbReference type="SAM" id="MobiDB-lite"/>
    </source>
</evidence>